<feature type="domain" description="IclR-ED" evidence="5">
    <location>
        <begin position="73"/>
        <end position="256"/>
    </location>
</feature>
<dbReference type="InterPro" id="IPR036390">
    <property type="entry name" value="WH_DNA-bd_sf"/>
</dbReference>
<evidence type="ECO:0000259" key="4">
    <source>
        <dbReference type="PROSITE" id="PS51077"/>
    </source>
</evidence>
<dbReference type="GO" id="GO:0045892">
    <property type="term" value="P:negative regulation of DNA-templated transcription"/>
    <property type="evidence" value="ECO:0007669"/>
    <property type="project" value="TreeGrafter"/>
</dbReference>
<evidence type="ECO:0000256" key="1">
    <source>
        <dbReference type="ARBA" id="ARBA00023015"/>
    </source>
</evidence>
<dbReference type="PROSITE" id="PS51077">
    <property type="entry name" value="HTH_ICLR"/>
    <property type="match status" value="1"/>
</dbReference>
<name>A0A4R3MCA1_9BURK</name>
<comment type="caution">
    <text evidence="6">The sequence shown here is derived from an EMBL/GenBank/DDBJ whole genome shotgun (WGS) entry which is preliminary data.</text>
</comment>
<proteinExistence type="predicted"/>
<sequence>MTENQVAGTQSIRRASTILQNVAAAGQHGVRLSELAQHTQLERATVHRMLKALLLERWLDHDEVTKRYVLGPLIFELGLCIPARSDFRSIFQPALRQLVSESQETVYLNVRSGLDFVCMAREDSTAQSRAMLHDVGGRRPLGIGASGIALLMGMDLKEAELIVKKNSHRFHHYGLTTYELALESVRQSSQLRYALSRDLDVVGLSAIGLPLHNAAGQVFSAISVVIHTPRLTDKRCSELVMMMRSAVDRIERKIIMGNAIIS</sequence>
<dbReference type="SUPFAM" id="SSF46785">
    <property type="entry name" value="Winged helix' DNA-binding domain"/>
    <property type="match status" value="1"/>
</dbReference>
<keyword evidence="3" id="KW-0804">Transcription</keyword>
<dbReference type="InterPro" id="IPR005471">
    <property type="entry name" value="Tscrpt_reg_IclR_N"/>
</dbReference>
<protein>
    <submittedName>
        <fullName evidence="6">IclR family transcriptional regulator</fullName>
    </submittedName>
</protein>
<dbReference type="InterPro" id="IPR050707">
    <property type="entry name" value="HTH_MetabolicPath_Reg"/>
</dbReference>
<evidence type="ECO:0000313" key="6">
    <source>
        <dbReference type="EMBL" id="TCT09617.1"/>
    </source>
</evidence>
<dbReference type="InterPro" id="IPR014757">
    <property type="entry name" value="Tscrpt_reg_IclR_C"/>
</dbReference>
<evidence type="ECO:0000259" key="5">
    <source>
        <dbReference type="PROSITE" id="PS51078"/>
    </source>
</evidence>
<dbReference type="PROSITE" id="PS51078">
    <property type="entry name" value="ICLR_ED"/>
    <property type="match status" value="1"/>
</dbReference>
<dbReference type="PANTHER" id="PTHR30136">
    <property type="entry name" value="HELIX-TURN-HELIX TRANSCRIPTIONAL REGULATOR, ICLR FAMILY"/>
    <property type="match status" value="1"/>
</dbReference>
<evidence type="ECO:0000256" key="2">
    <source>
        <dbReference type="ARBA" id="ARBA00023125"/>
    </source>
</evidence>
<feature type="domain" description="HTH iclR-type" evidence="4">
    <location>
        <begin position="9"/>
        <end position="72"/>
    </location>
</feature>
<evidence type="ECO:0000256" key="3">
    <source>
        <dbReference type="ARBA" id="ARBA00023163"/>
    </source>
</evidence>
<dbReference type="SMART" id="SM00346">
    <property type="entry name" value="HTH_ICLR"/>
    <property type="match status" value="1"/>
</dbReference>
<accession>A0A4R3MCA1</accession>
<dbReference type="Gene3D" id="3.30.450.40">
    <property type="match status" value="1"/>
</dbReference>
<dbReference type="InterPro" id="IPR029016">
    <property type="entry name" value="GAF-like_dom_sf"/>
</dbReference>
<dbReference type="OrthoDB" id="9807558at2"/>
<dbReference type="Proteomes" id="UP000295525">
    <property type="component" value="Unassembled WGS sequence"/>
</dbReference>
<keyword evidence="2" id="KW-0238">DNA-binding</keyword>
<keyword evidence="7" id="KW-1185">Reference proteome</keyword>
<dbReference type="AlphaFoldDB" id="A0A4R3MCA1"/>
<keyword evidence="1" id="KW-0805">Transcription regulation</keyword>
<dbReference type="GO" id="GO:0003677">
    <property type="term" value="F:DNA binding"/>
    <property type="evidence" value="ECO:0007669"/>
    <property type="project" value="UniProtKB-KW"/>
</dbReference>
<gene>
    <name evidence="6" type="ORF">EDC26_103236</name>
</gene>
<dbReference type="GO" id="GO:0003700">
    <property type="term" value="F:DNA-binding transcription factor activity"/>
    <property type="evidence" value="ECO:0007669"/>
    <property type="project" value="TreeGrafter"/>
</dbReference>
<dbReference type="Pfam" id="PF09339">
    <property type="entry name" value="HTH_IclR"/>
    <property type="match status" value="1"/>
</dbReference>
<dbReference type="InterPro" id="IPR036388">
    <property type="entry name" value="WH-like_DNA-bd_sf"/>
</dbReference>
<reference evidence="6 7" key="1">
    <citation type="submission" date="2019-03" db="EMBL/GenBank/DDBJ databases">
        <title>Genomic Encyclopedia of Type Strains, Phase IV (KMG-IV): sequencing the most valuable type-strain genomes for metagenomic binning, comparative biology and taxonomic classification.</title>
        <authorList>
            <person name="Goeker M."/>
        </authorList>
    </citation>
    <scope>NUCLEOTIDE SEQUENCE [LARGE SCALE GENOMIC DNA]</scope>
    <source>
        <strain evidence="6 7">DSM 24591</strain>
    </source>
</reference>
<dbReference type="RefSeq" id="WP_132580387.1">
    <property type="nucleotide sequence ID" value="NZ_SMAJ01000003.1"/>
</dbReference>
<dbReference type="Pfam" id="PF01614">
    <property type="entry name" value="IclR_C"/>
    <property type="match status" value="1"/>
</dbReference>
<evidence type="ECO:0000313" key="7">
    <source>
        <dbReference type="Proteomes" id="UP000295525"/>
    </source>
</evidence>
<organism evidence="6 7">
    <name type="scientific">Paralcaligenes ureilyticus</name>
    <dbReference type="NCBI Taxonomy" id="627131"/>
    <lineage>
        <taxon>Bacteria</taxon>
        <taxon>Pseudomonadati</taxon>
        <taxon>Pseudomonadota</taxon>
        <taxon>Betaproteobacteria</taxon>
        <taxon>Burkholderiales</taxon>
        <taxon>Alcaligenaceae</taxon>
        <taxon>Paralcaligenes</taxon>
    </lineage>
</organism>
<dbReference type="Gene3D" id="1.10.10.10">
    <property type="entry name" value="Winged helix-like DNA-binding domain superfamily/Winged helix DNA-binding domain"/>
    <property type="match status" value="1"/>
</dbReference>
<dbReference type="SUPFAM" id="SSF55781">
    <property type="entry name" value="GAF domain-like"/>
    <property type="match status" value="1"/>
</dbReference>
<dbReference type="PANTHER" id="PTHR30136:SF35">
    <property type="entry name" value="HTH-TYPE TRANSCRIPTIONAL REGULATOR RV1719"/>
    <property type="match status" value="1"/>
</dbReference>
<dbReference type="EMBL" id="SMAJ01000003">
    <property type="protein sequence ID" value="TCT09617.1"/>
    <property type="molecule type" value="Genomic_DNA"/>
</dbReference>